<keyword evidence="2" id="KW-1185">Reference proteome</keyword>
<name>A0ABR6FKA8_9BURK</name>
<proteinExistence type="predicted"/>
<evidence type="ECO:0000313" key="2">
    <source>
        <dbReference type="Proteomes" id="UP000533533"/>
    </source>
</evidence>
<accession>A0ABR6FKA8</accession>
<dbReference type="EMBL" id="JACHVZ010000006">
    <property type="protein sequence ID" value="MBB2927828.1"/>
    <property type="molecule type" value="Genomic_DNA"/>
</dbReference>
<evidence type="ECO:0000313" key="1">
    <source>
        <dbReference type="EMBL" id="MBB2927828.1"/>
    </source>
</evidence>
<sequence length="110" mass="12114">MHGTPGYYGPCLLSPRRQRAHPVAAIGRVGGPLWIGSMSSLMQGTVVRQLEAGTVSIPPYCQDRRQHAPMTAMADDLSVPNCLYSPIPSLRPATPREMPTWQDNQIAFRK</sequence>
<reference evidence="1 2" key="1">
    <citation type="submission" date="2020-08" db="EMBL/GenBank/DDBJ databases">
        <title>Genomic Encyclopedia of Type Strains, Phase IV (KMG-V): Genome sequencing to study the core and pangenomes of soil and plant-associated prokaryotes.</title>
        <authorList>
            <person name="Whitman W."/>
        </authorList>
    </citation>
    <scope>NUCLEOTIDE SEQUENCE [LARGE SCALE GENOMIC DNA]</scope>
    <source>
        <strain evidence="1 2">SRMrh-85</strain>
    </source>
</reference>
<organism evidence="1 2">
    <name type="scientific">Paraburkholderia silvatlantica</name>
    <dbReference type="NCBI Taxonomy" id="321895"/>
    <lineage>
        <taxon>Bacteria</taxon>
        <taxon>Pseudomonadati</taxon>
        <taxon>Pseudomonadota</taxon>
        <taxon>Betaproteobacteria</taxon>
        <taxon>Burkholderiales</taxon>
        <taxon>Burkholderiaceae</taxon>
        <taxon>Paraburkholderia</taxon>
    </lineage>
</organism>
<gene>
    <name evidence="1" type="ORF">FHX59_002249</name>
</gene>
<comment type="caution">
    <text evidence="1">The sequence shown here is derived from an EMBL/GenBank/DDBJ whole genome shotgun (WGS) entry which is preliminary data.</text>
</comment>
<dbReference type="Proteomes" id="UP000533533">
    <property type="component" value="Unassembled WGS sequence"/>
</dbReference>
<protein>
    <submittedName>
        <fullName evidence="1">Uncharacterized protein</fullName>
    </submittedName>
</protein>